<sequence>MPSKTLLIASGKPPNLLKSFQKQIAACPTAGLARLEHYAGAITLGGRVSLSGRRAARNLEMDAVMGEYRLTKHIHGWT</sequence>
<reference evidence="1 2" key="1">
    <citation type="submission" date="2013-11" db="EMBL/GenBank/DDBJ databases">
        <title>Opisthorchis viverrini - life in the bile duct.</title>
        <authorList>
            <person name="Young N.D."/>
            <person name="Nagarajan N."/>
            <person name="Lin S.J."/>
            <person name="Korhonen P.K."/>
            <person name="Jex A.R."/>
            <person name="Hall R.S."/>
            <person name="Safavi-Hemami H."/>
            <person name="Kaewkong W."/>
            <person name="Bertrand D."/>
            <person name="Gao S."/>
            <person name="Seet Q."/>
            <person name="Wongkham S."/>
            <person name="Teh B.T."/>
            <person name="Wongkham C."/>
            <person name="Intapan P.M."/>
            <person name="Maleewong W."/>
            <person name="Yang X."/>
            <person name="Hu M."/>
            <person name="Wang Z."/>
            <person name="Hofmann A."/>
            <person name="Sternberg P.W."/>
            <person name="Tan P."/>
            <person name="Wang J."/>
            <person name="Gasser R.B."/>
        </authorList>
    </citation>
    <scope>NUCLEOTIDE SEQUENCE [LARGE SCALE GENOMIC DNA]</scope>
</reference>
<dbReference type="CTD" id="20322324"/>
<evidence type="ECO:0000313" key="1">
    <source>
        <dbReference type="EMBL" id="KER24103.1"/>
    </source>
</evidence>
<dbReference type="KEGG" id="ovi:T265_08145"/>
<evidence type="ECO:0000313" key="2">
    <source>
        <dbReference type="Proteomes" id="UP000054324"/>
    </source>
</evidence>
<gene>
    <name evidence="1" type="ORF">T265_08145</name>
</gene>
<dbReference type="EMBL" id="KL596822">
    <property type="protein sequence ID" value="KER24103.1"/>
    <property type="molecule type" value="Genomic_DNA"/>
</dbReference>
<dbReference type="Proteomes" id="UP000054324">
    <property type="component" value="Unassembled WGS sequence"/>
</dbReference>
<accession>A0A074ZAG2</accession>
<organism evidence="1 2">
    <name type="scientific">Opisthorchis viverrini</name>
    <name type="common">Southeast Asian liver fluke</name>
    <dbReference type="NCBI Taxonomy" id="6198"/>
    <lineage>
        <taxon>Eukaryota</taxon>
        <taxon>Metazoa</taxon>
        <taxon>Spiralia</taxon>
        <taxon>Lophotrochozoa</taxon>
        <taxon>Platyhelminthes</taxon>
        <taxon>Trematoda</taxon>
        <taxon>Digenea</taxon>
        <taxon>Opisthorchiida</taxon>
        <taxon>Opisthorchiata</taxon>
        <taxon>Opisthorchiidae</taxon>
        <taxon>Opisthorchis</taxon>
    </lineage>
</organism>
<protein>
    <submittedName>
        <fullName evidence="1">Uncharacterized protein</fullName>
    </submittedName>
</protein>
<dbReference type="AlphaFoldDB" id="A0A074ZAG2"/>
<keyword evidence="2" id="KW-1185">Reference proteome</keyword>
<proteinExistence type="predicted"/>
<name>A0A074ZAG2_OPIVI</name>
<dbReference type="GeneID" id="20322324"/>
<dbReference type="RefSeq" id="XP_009172129.1">
    <property type="nucleotide sequence ID" value="XM_009173865.1"/>
</dbReference>